<keyword evidence="2 6" id="KW-0540">Nuclease</keyword>
<protein>
    <recommendedName>
        <fullName evidence="6">Ribonuclease VapC</fullName>
        <shortName evidence="6">RNase VapC</shortName>
        <ecNumber evidence="6">3.1.-.-</ecNumber>
    </recommendedName>
    <alternativeName>
        <fullName evidence="6">Toxin VapC</fullName>
    </alternativeName>
</protein>
<keyword evidence="1 6" id="KW-1277">Toxin-antitoxin system</keyword>
<dbReference type="InterPro" id="IPR002716">
    <property type="entry name" value="PIN_dom"/>
</dbReference>
<keyword evidence="4 6" id="KW-0378">Hydrolase</keyword>
<dbReference type="PANTHER" id="PTHR35901:SF1">
    <property type="entry name" value="EXONUCLEASE VAPC9"/>
    <property type="match status" value="1"/>
</dbReference>
<comment type="similarity">
    <text evidence="6">Belongs to the PINc/VapC protein family.</text>
</comment>
<dbReference type="InterPro" id="IPR044153">
    <property type="entry name" value="PIN_Pae0151-like"/>
</dbReference>
<reference evidence="8 9" key="1">
    <citation type="submission" date="2020-05" db="EMBL/GenBank/DDBJ databases">
        <authorList>
            <person name="Mo P."/>
        </authorList>
    </citation>
    <scope>NUCLEOTIDE SEQUENCE [LARGE SCALE GENOMIC DNA]</scope>
    <source>
        <strain evidence="8 9">Gen01</strain>
    </source>
</reference>
<dbReference type="InterPro" id="IPR051619">
    <property type="entry name" value="TypeII_TA_RNase_PINc/VapC"/>
</dbReference>
<evidence type="ECO:0000313" key="8">
    <source>
        <dbReference type="EMBL" id="QJY45649.1"/>
    </source>
</evidence>
<evidence type="ECO:0000256" key="4">
    <source>
        <dbReference type="ARBA" id="ARBA00022801"/>
    </source>
</evidence>
<evidence type="ECO:0000256" key="3">
    <source>
        <dbReference type="ARBA" id="ARBA00022723"/>
    </source>
</evidence>
<dbReference type="GO" id="GO:0090729">
    <property type="term" value="F:toxin activity"/>
    <property type="evidence" value="ECO:0007669"/>
    <property type="project" value="UniProtKB-KW"/>
</dbReference>
<dbReference type="RefSeq" id="WP_172155960.1">
    <property type="nucleotide sequence ID" value="NZ_CP053564.1"/>
</dbReference>
<evidence type="ECO:0000256" key="1">
    <source>
        <dbReference type="ARBA" id="ARBA00022649"/>
    </source>
</evidence>
<dbReference type="InterPro" id="IPR029060">
    <property type="entry name" value="PIN-like_dom_sf"/>
</dbReference>
<dbReference type="EC" id="3.1.-.-" evidence="6"/>
<keyword evidence="5 6" id="KW-0460">Magnesium</keyword>
<dbReference type="Pfam" id="PF01850">
    <property type="entry name" value="PIN"/>
    <property type="match status" value="1"/>
</dbReference>
<dbReference type="KEGG" id="pbro:HOP40_07420"/>
<dbReference type="GO" id="GO:0000287">
    <property type="term" value="F:magnesium ion binding"/>
    <property type="evidence" value="ECO:0007669"/>
    <property type="project" value="UniProtKB-UniRule"/>
</dbReference>
<comment type="function">
    <text evidence="6">Toxic component of a toxin-antitoxin (TA) system. An RNase.</text>
</comment>
<organism evidence="8 9">
    <name type="scientific">Pseudonocardia broussonetiae</name>
    <dbReference type="NCBI Taxonomy" id="2736640"/>
    <lineage>
        <taxon>Bacteria</taxon>
        <taxon>Bacillati</taxon>
        <taxon>Actinomycetota</taxon>
        <taxon>Actinomycetes</taxon>
        <taxon>Pseudonocardiales</taxon>
        <taxon>Pseudonocardiaceae</taxon>
        <taxon>Pseudonocardia</taxon>
    </lineage>
</organism>
<sequence length="130" mass="13837">MIVVDASVLVDALLDDGPAGSAARAALTPDAEWAAPPVLPVEVLSVARRRVLRGQVAPQRAADAVDALAGFEVTWADPVALVTRIWELRENVTAFDAAYVATAELLDCDLLTGDHRLVRASGPRCRIRTP</sequence>
<evidence type="ECO:0000259" key="7">
    <source>
        <dbReference type="Pfam" id="PF01850"/>
    </source>
</evidence>
<dbReference type="InterPro" id="IPR022907">
    <property type="entry name" value="VapC_family"/>
</dbReference>
<feature type="binding site" evidence="6">
    <location>
        <position position="5"/>
    </location>
    <ligand>
        <name>Mg(2+)</name>
        <dbReference type="ChEBI" id="CHEBI:18420"/>
    </ligand>
</feature>
<gene>
    <name evidence="6" type="primary">vapC</name>
    <name evidence="8" type="ORF">HOP40_07420</name>
</gene>
<name>A0A6M6JGZ0_9PSEU</name>
<dbReference type="AlphaFoldDB" id="A0A6M6JGZ0"/>
<accession>A0A6M6JGZ0</accession>
<dbReference type="GO" id="GO:0016787">
    <property type="term" value="F:hydrolase activity"/>
    <property type="evidence" value="ECO:0007669"/>
    <property type="project" value="UniProtKB-KW"/>
</dbReference>
<keyword evidence="6" id="KW-0800">Toxin</keyword>
<dbReference type="CDD" id="cd09873">
    <property type="entry name" value="PIN_Pae0151-like"/>
    <property type="match status" value="1"/>
</dbReference>
<dbReference type="Gene3D" id="3.40.50.1010">
    <property type="entry name" value="5'-nuclease"/>
    <property type="match status" value="1"/>
</dbReference>
<dbReference type="PANTHER" id="PTHR35901">
    <property type="entry name" value="RIBONUCLEASE VAPC3"/>
    <property type="match status" value="1"/>
</dbReference>
<keyword evidence="9" id="KW-1185">Reference proteome</keyword>
<comment type="cofactor">
    <cofactor evidence="6">
        <name>Mg(2+)</name>
        <dbReference type="ChEBI" id="CHEBI:18420"/>
    </cofactor>
</comment>
<dbReference type="EMBL" id="CP053564">
    <property type="protein sequence ID" value="QJY45649.1"/>
    <property type="molecule type" value="Genomic_DNA"/>
</dbReference>
<evidence type="ECO:0000256" key="2">
    <source>
        <dbReference type="ARBA" id="ARBA00022722"/>
    </source>
</evidence>
<feature type="domain" description="PIN" evidence="7">
    <location>
        <begin position="2"/>
        <end position="121"/>
    </location>
</feature>
<evidence type="ECO:0000256" key="6">
    <source>
        <dbReference type="HAMAP-Rule" id="MF_00265"/>
    </source>
</evidence>
<dbReference type="SUPFAM" id="SSF88723">
    <property type="entry name" value="PIN domain-like"/>
    <property type="match status" value="1"/>
</dbReference>
<evidence type="ECO:0000256" key="5">
    <source>
        <dbReference type="ARBA" id="ARBA00022842"/>
    </source>
</evidence>
<dbReference type="Proteomes" id="UP000505377">
    <property type="component" value="Chromosome"/>
</dbReference>
<evidence type="ECO:0000313" key="9">
    <source>
        <dbReference type="Proteomes" id="UP000505377"/>
    </source>
</evidence>
<keyword evidence="3 6" id="KW-0479">Metal-binding</keyword>
<dbReference type="GO" id="GO:0004540">
    <property type="term" value="F:RNA nuclease activity"/>
    <property type="evidence" value="ECO:0007669"/>
    <property type="project" value="InterPro"/>
</dbReference>
<proteinExistence type="inferred from homology"/>
<dbReference type="HAMAP" id="MF_00265">
    <property type="entry name" value="VapC_Nob1"/>
    <property type="match status" value="1"/>
</dbReference>
<feature type="binding site" evidence="6">
    <location>
        <position position="96"/>
    </location>
    <ligand>
        <name>Mg(2+)</name>
        <dbReference type="ChEBI" id="CHEBI:18420"/>
    </ligand>
</feature>